<evidence type="ECO:0008006" key="3">
    <source>
        <dbReference type="Google" id="ProtNLM"/>
    </source>
</evidence>
<accession>A0A7Y0EWM8</accession>
<gene>
    <name evidence="1" type="ORF">G1C97_0741</name>
</gene>
<organism evidence="1 2">
    <name type="scientific">Bifidobacterium olomucense</name>
    <dbReference type="NCBI Taxonomy" id="2675324"/>
    <lineage>
        <taxon>Bacteria</taxon>
        <taxon>Bacillati</taxon>
        <taxon>Actinomycetota</taxon>
        <taxon>Actinomycetes</taxon>
        <taxon>Bifidobacteriales</taxon>
        <taxon>Bifidobacteriaceae</taxon>
        <taxon>Bifidobacterium</taxon>
    </lineage>
</organism>
<protein>
    <recommendedName>
        <fullName evidence="3">DNA-binding protein</fullName>
    </recommendedName>
</protein>
<name>A0A7Y0EWM8_9BIFI</name>
<dbReference type="AlphaFoldDB" id="A0A7Y0EWM8"/>
<sequence>MSVETMSADALKDMSRVPLGERLAWTPAQAAQVYSLDYKGVLLAIRNKDLDTFPAVTRYGLSSTKRMVTRDAMDRWIRSMEE</sequence>
<dbReference type="RefSeq" id="WP_240950997.1">
    <property type="nucleotide sequence ID" value="NZ_JAAIIG010000003.1"/>
</dbReference>
<proteinExistence type="predicted"/>
<dbReference type="EMBL" id="JAAIIG010000003">
    <property type="protein sequence ID" value="NMM97792.1"/>
    <property type="molecule type" value="Genomic_DNA"/>
</dbReference>
<keyword evidence="2" id="KW-1185">Reference proteome</keyword>
<dbReference type="Proteomes" id="UP000543419">
    <property type="component" value="Unassembled WGS sequence"/>
</dbReference>
<evidence type="ECO:0000313" key="2">
    <source>
        <dbReference type="Proteomes" id="UP000543419"/>
    </source>
</evidence>
<comment type="caution">
    <text evidence="1">The sequence shown here is derived from an EMBL/GenBank/DDBJ whole genome shotgun (WGS) entry which is preliminary data.</text>
</comment>
<evidence type="ECO:0000313" key="1">
    <source>
        <dbReference type="EMBL" id="NMM97792.1"/>
    </source>
</evidence>
<reference evidence="1 2" key="1">
    <citation type="submission" date="2020-02" db="EMBL/GenBank/DDBJ databases">
        <title>Characterization of phylogenetic diversity of novel bifidobacterial species isolated in Czech ZOOs.</title>
        <authorList>
            <person name="Lugli G.A."/>
            <person name="Vera N.B."/>
            <person name="Ventura M."/>
        </authorList>
    </citation>
    <scope>NUCLEOTIDE SEQUENCE [LARGE SCALE GENOMIC DNA]</scope>
    <source>
        <strain evidence="1 2">DSM 109959</strain>
    </source>
</reference>